<evidence type="ECO:0000313" key="4">
    <source>
        <dbReference type="EMBL" id="HBA09717.1"/>
    </source>
</evidence>
<evidence type="ECO:0000256" key="1">
    <source>
        <dbReference type="ARBA" id="ARBA00022801"/>
    </source>
</evidence>
<dbReference type="Gene3D" id="3.40.50.10890">
    <property type="match status" value="1"/>
</dbReference>
<dbReference type="Pfam" id="PF10996">
    <property type="entry name" value="Beta-Casp"/>
    <property type="match status" value="1"/>
</dbReference>
<dbReference type="Pfam" id="PF07521">
    <property type="entry name" value="RMMBL"/>
    <property type="match status" value="1"/>
</dbReference>
<dbReference type="EMBL" id="DNAA01000220">
    <property type="protein sequence ID" value="HBA09717.1"/>
    <property type="molecule type" value="Genomic_DNA"/>
</dbReference>
<evidence type="ECO:0000313" key="5">
    <source>
        <dbReference type="Proteomes" id="UP000264313"/>
    </source>
</evidence>
<proteinExistence type="predicted"/>
<dbReference type="PANTHER" id="PTHR11203:SF37">
    <property type="entry name" value="INTEGRATOR COMPLEX SUBUNIT 11"/>
    <property type="match status" value="1"/>
</dbReference>
<name>A0A351RCE6_9PROT</name>
<dbReference type="PANTHER" id="PTHR11203">
    <property type="entry name" value="CLEAVAGE AND POLYADENYLATION SPECIFICITY FACTOR FAMILY MEMBER"/>
    <property type="match status" value="1"/>
</dbReference>
<dbReference type="InterPro" id="IPR036866">
    <property type="entry name" value="RibonucZ/Hydroxyglut_hydro"/>
</dbReference>
<keyword evidence="1 4" id="KW-0378">Hydrolase</keyword>
<evidence type="ECO:0000259" key="3">
    <source>
        <dbReference type="SMART" id="SM01027"/>
    </source>
</evidence>
<dbReference type="GO" id="GO:0016787">
    <property type="term" value="F:hydrolase activity"/>
    <property type="evidence" value="ECO:0007669"/>
    <property type="project" value="UniProtKB-KW"/>
</dbReference>
<reference evidence="4 5" key="1">
    <citation type="journal article" date="2018" name="Nat. Biotechnol.">
        <title>A standardized bacterial taxonomy based on genome phylogeny substantially revises the tree of life.</title>
        <authorList>
            <person name="Parks D.H."/>
            <person name="Chuvochina M."/>
            <person name="Waite D.W."/>
            <person name="Rinke C."/>
            <person name="Skarshewski A."/>
            <person name="Chaumeil P.A."/>
            <person name="Hugenholtz P."/>
        </authorList>
    </citation>
    <scope>NUCLEOTIDE SEQUENCE [LARGE SCALE GENOMIC DNA]</scope>
    <source>
        <strain evidence="4">UBA9958</strain>
    </source>
</reference>
<dbReference type="InterPro" id="IPR022712">
    <property type="entry name" value="Beta_Casp"/>
</dbReference>
<dbReference type="InterPro" id="IPR011108">
    <property type="entry name" value="RMMBL"/>
</dbReference>
<dbReference type="InterPro" id="IPR050698">
    <property type="entry name" value="MBL"/>
</dbReference>
<dbReference type="SUPFAM" id="SSF56281">
    <property type="entry name" value="Metallo-hydrolase/oxidoreductase"/>
    <property type="match status" value="1"/>
</dbReference>
<dbReference type="InterPro" id="IPR001279">
    <property type="entry name" value="Metallo-B-lactamas"/>
</dbReference>
<dbReference type="AlphaFoldDB" id="A0A351RCE6"/>
<dbReference type="STRING" id="1132855.GCA_000384255_01939"/>
<dbReference type="GO" id="GO:0004521">
    <property type="term" value="F:RNA endonuclease activity"/>
    <property type="evidence" value="ECO:0007669"/>
    <property type="project" value="TreeGrafter"/>
</dbReference>
<comment type="caution">
    <text evidence="4">The sequence shown here is derived from an EMBL/GenBank/DDBJ whole genome shotgun (WGS) entry which is preliminary data.</text>
</comment>
<protein>
    <submittedName>
        <fullName evidence="4">MBL fold metallo-hydrolase</fullName>
    </submittedName>
</protein>
<accession>A0A351RCE6</accession>
<dbReference type="Pfam" id="PF00753">
    <property type="entry name" value="Lactamase_B"/>
    <property type="match status" value="1"/>
</dbReference>
<gene>
    <name evidence="4" type="ORF">DCW48_09305</name>
</gene>
<evidence type="ECO:0000259" key="2">
    <source>
        <dbReference type="SMART" id="SM00849"/>
    </source>
</evidence>
<feature type="domain" description="Beta-Casp" evidence="3">
    <location>
        <begin position="247"/>
        <end position="367"/>
    </location>
</feature>
<feature type="domain" description="Metallo-beta-lactamase" evidence="2">
    <location>
        <begin position="13"/>
        <end position="246"/>
    </location>
</feature>
<dbReference type="Gene3D" id="3.60.15.10">
    <property type="entry name" value="Ribonuclease Z/Hydroxyacylglutathione hydrolase-like"/>
    <property type="match status" value="1"/>
</dbReference>
<organism evidence="4 5">
    <name type="scientific">Methylotenera mobilis</name>
    <dbReference type="NCBI Taxonomy" id="359408"/>
    <lineage>
        <taxon>Bacteria</taxon>
        <taxon>Pseudomonadati</taxon>
        <taxon>Pseudomonadota</taxon>
        <taxon>Betaproteobacteria</taxon>
        <taxon>Nitrosomonadales</taxon>
        <taxon>Methylophilaceae</taxon>
        <taxon>Methylotenera</taxon>
    </lineage>
</organism>
<dbReference type="SMART" id="SM00849">
    <property type="entry name" value="Lactamase_B"/>
    <property type="match status" value="1"/>
</dbReference>
<sequence>MELTFLGATGTVTGSKYLLKTDTKHILVDCGLFQGLKQLRLKNWSKLPINPAKIDAVVLTHAHIDHSGYLPLLVKNGFSGKVYCSEGTADLCKIMLPDSAHLQEEEAEYANRRGFSKHHPALPLYTKEDAENALALLTPVSFEQDVDLGGGLTLRLSPSGHILGSAFVRIHHQKTSILFSGDIGRANDILMKPPVRIKQADYLLIESTYGNRLHQNDDPKAKLATIINRTVKRKGVVVIPVFAVGRAQELLYYIHLLKTSGAIAEDIPVYLNSPMAVDATEIFNLYHGEHRLNAEQCRALFRTAHMVNSIEQSKALNELKGPMIILSASGMASGGRVVHHLKAFAPKSNNTILFVGFQAAGTRGAAMLDGAESIKIHGEYIPVRASVELISNLSAHADYEEILDWLGGFEAPPKKTFIVHGEPVAADSMRRHIQEKLHWQVEVPEYLETVRLD</sequence>
<dbReference type="SMART" id="SM01027">
    <property type="entry name" value="Beta-Casp"/>
    <property type="match status" value="1"/>
</dbReference>
<dbReference type="Proteomes" id="UP000264313">
    <property type="component" value="Unassembled WGS sequence"/>
</dbReference>
<dbReference type="CDD" id="cd16295">
    <property type="entry name" value="TTHA0252-CPSF-like_MBL-fold"/>
    <property type="match status" value="1"/>
</dbReference>